<accession>A0ABP6MXG6</accession>
<dbReference type="Proteomes" id="UP001500320">
    <property type="component" value="Unassembled WGS sequence"/>
</dbReference>
<protein>
    <submittedName>
        <fullName evidence="2">Uncharacterized protein</fullName>
    </submittedName>
</protein>
<dbReference type="PROSITE" id="PS51318">
    <property type="entry name" value="TAT"/>
    <property type="match status" value="1"/>
</dbReference>
<evidence type="ECO:0000256" key="1">
    <source>
        <dbReference type="SAM" id="MobiDB-lite"/>
    </source>
</evidence>
<proteinExistence type="predicted"/>
<comment type="caution">
    <text evidence="2">The sequence shown here is derived from an EMBL/GenBank/DDBJ whole genome shotgun (WGS) entry which is preliminary data.</text>
</comment>
<sequence>MAGPPGRPPGTARRRLLAPVVAGAAALAVTGGLLAHLSAGPAPRTPAPAAPASARHTPAASSAGPDVCVMVGEGDLDRLVPEADSSRRSHDDDRSTSWRCHWDGSDRPAGEYTEGARIDVDVVRFKPLERLTSAAYAEVGYDSRLRATRAASGTPIGNVRTSPGVEIAGIGDEAYVQYTRNGGSSAGGTGVSRVADVIVTVAYTVTRYPLKGSASSAEAPLPPRREMLRETRLLLAQVSESVAAWRRGRPYARPSAVPSAAAPTGTPAAAPTGPPAGSPSGTPTPVPVAFPRTCAAVAPSAERLVPRANTRAERVRHHDRTVHSCWWQNTGIRTAGGLRLRNVFVGLTTFHTRAGSPDPEAAARHYADALAEARRRAGGEHEGSSYGQATEMPELGDRAFRQYRRNRNATAHAGVARAVVLSGGTVAEIAYWASDRPRGTEMNSPESVPLPEERALAGLLPVTDAVARAVRSAIPG</sequence>
<feature type="region of interest" description="Disordered" evidence="1">
    <location>
        <begin position="36"/>
        <end position="66"/>
    </location>
</feature>
<evidence type="ECO:0000313" key="2">
    <source>
        <dbReference type="EMBL" id="GAA3124490.1"/>
    </source>
</evidence>
<feature type="compositionally biased region" description="Pro residues" evidence="1">
    <location>
        <begin position="272"/>
        <end position="284"/>
    </location>
</feature>
<evidence type="ECO:0000313" key="3">
    <source>
        <dbReference type="Proteomes" id="UP001500320"/>
    </source>
</evidence>
<dbReference type="EMBL" id="BAAAUT010000008">
    <property type="protein sequence ID" value="GAA3124490.1"/>
    <property type="molecule type" value="Genomic_DNA"/>
</dbReference>
<reference evidence="3" key="1">
    <citation type="journal article" date="2019" name="Int. J. Syst. Evol. Microbiol.">
        <title>The Global Catalogue of Microorganisms (GCM) 10K type strain sequencing project: providing services to taxonomists for standard genome sequencing and annotation.</title>
        <authorList>
            <consortium name="The Broad Institute Genomics Platform"/>
            <consortium name="The Broad Institute Genome Sequencing Center for Infectious Disease"/>
            <person name="Wu L."/>
            <person name="Ma J."/>
        </authorList>
    </citation>
    <scope>NUCLEOTIDE SEQUENCE [LARGE SCALE GENOMIC DNA]</scope>
    <source>
        <strain evidence="3">JCM 9373</strain>
    </source>
</reference>
<feature type="compositionally biased region" description="Low complexity" evidence="1">
    <location>
        <begin position="254"/>
        <end position="271"/>
    </location>
</feature>
<organism evidence="2 3">
    <name type="scientific">Planomonospora alba</name>
    <dbReference type="NCBI Taxonomy" id="161354"/>
    <lineage>
        <taxon>Bacteria</taxon>
        <taxon>Bacillati</taxon>
        <taxon>Actinomycetota</taxon>
        <taxon>Actinomycetes</taxon>
        <taxon>Streptosporangiales</taxon>
        <taxon>Streptosporangiaceae</taxon>
        <taxon>Planomonospora</taxon>
    </lineage>
</organism>
<gene>
    <name evidence="2" type="ORF">GCM10010466_14260</name>
</gene>
<keyword evidence="3" id="KW-1185">Reference proteome</keyword>
<dbReference type="RefSeq" id="WP_344857078.1">
    <property type="nucleotide sequence ID" value="NZ_BAAAUT010000008.1"/>
</dbReference>
<feature type="region of interest" description="Disordered" evidence="1">
    <location>
        <begin position="252"/>
        <end position="284"/>
    </location>
</feature>
<feature type="compositionally biased region" description="Low complexity" evidence="1">
    <location>
        <begin position="50"/>
        <end position="63"/>
    </location>
</feature>
<name>A0ABP6MXG6_9ACTN</name>
<dbReference type="InterPro" id="IPR006311">
    <property type="entry name" value="TAT_signal"/>
</dbReference>